<dbReference type="RefSeq" id="WP_145115618.1">
    <property type="nucleotide sequence ID" value="NZ_CP036349.1"/>
</dbReference>
<proteinExistence type="predicted"/>
<evidence type="ECO:0000313" key="1">
    <source>
        <dbReference type="EMBL" id="QDV75755.1"/>
    </source>
</evidence>
<protein>
    <submittedName>
        <fullName evidence="1">Uncharacterized protein</fullName>
    </submittedName>
</protein>
<dbReference type="AlphaFoldDB" id="A0A518KD85"/>
<keyword evidence="2" id="KW-1185">Reference proteome</keyword>
<accession>A0A518KD85</accession>
<name>A0A518KD85_9BACT</name>
<evidence type="ECO:0000313" key="2">
    <source>
        <dbReference type="Proteomes" id="UP000316426"/>
    </source>
</evidence>
<organism evidence="1 2">
    <name type="scientific">Botrimarina mediterranea</name>
    <dbReference type="NCBI Taxonomy" id="2528022"/>
    <lineage>
        <taxon>Bacteria</taxon>
        <taxon>Pseudomonadati</taxon>
        <taxon>Planctomycetota</taxon>
        <taxon>Planctomycetia</taxon>
        <taxon>Pirellulales</taxon>
        <taxon>Lacipirellulaceae</taxon>
        <taxon>Botrimarina</taxon>
    </lineage>
</organism>
<dbReference type="KEGG" id="bmei:Spa11_39770"/>
<gene>
    <name evidence="1" type="ORF">Spa11_39770</name>
</gene>
<reference evidence="1 2" key="1">
    <citation type="submission" date="2019-02" db="EMBL/GenBank/DDBJ databases">
        <title>Deep-cultivation of Planctomycetes and their phenomic and genomic characterization uncovers novel biology.</title>
        <authorList>
            <person name="Wiegand S."/>
            <person name="Jogler M."/>
            <person name="Boedeker C."/>
            <person name="Pinto D."/>
            <person name="Vollmers J."/>
            <person name="Rivas-Marin E."/>
            <person name="Kohn T."/>
            <person name="Peeters S.H."/>
            <person name="Heuer A."/>
            <person name="Rast P."/>
            <person name="Oberbeckmann S."/>
            <person name="Bunk B."/>
            <person name="Jeske O."/>
            <person name="Meyerdierks A."/>
            <person name="Storesund J.E."/>
            <person name="Kallscheuer N."/>
            <person name="Luecker S."/>
            <person name="Lage O.M."/>
            <person name="Pohl T."/>
            <person name="Merkel B.J."/>
            <person name="Hornburger P."/>
            <person name="Mueller R.-W."/>
            <person name="Bruemmer F."/>
            <person name="Labrenz M."/>
            <person name="Spormann A.M."/>
            <person name="Op den Camp H."/>
            <person name="Overmann J."/>
            <person name="Amann R."/>
            <person name="Jetten M.S.M."/>
            <person name="Mascher T."/>
            <person name="Medema M.H."/>
            <person name="Devos D.P."/>
            <person name="Kaster A.-K."/>
            <person name="Ovreas L."/>
            <person name="Rohde M."/>
            <person name="Galperin M.Y."/>
            <person name="Jogler C."/>
        </authorList>
    </citation>
    <scope>NUCLEOTIDE SEQUENCE [LARGE SCALE GENOMIC DNA]</scope>
    <source>
        <strain evidence="1 2">Spa11</strain>
    </source>
</reference>
<dbReference type="Proteomes" id="UP000316426">
    <property type="component" value="Chromosome"/>
</dbReference>
<sequence length="190" mass="20142">MKASPNFSSASFSSISLWLVAVACLATGVAAGVLATRHSEPALTLPPIDVHAMATASHDNFVIATGVVEDGTEGLFFLDFLTGDLKATVVNSRGSGFNAYYQYNIANDFNTGAVQNPKYLMVTGLARDQQARGSGRMAQSILYVVEATSGQLVAYGIPYSRANQTAGKPQVGTFIPLAKASLRNEFVRDQ</sequence>
<dbReference type="PROSITE" id="PS51257">
    <property type="entry name" value="PROKAR_LIPOPROTEIN"/>
    <property type="match status" value="1"/>
</dbReference>
<dbReference type="EMBL" id="CP036349">
    <property type="protein sequence ID" value="QDV75755.1"/>
    <property type="molecule type" value="Genomic_DNA"/>
</dbReference>